<evidence type="ECO:0000313" key="2">
    <source>
        <dbReference type="Proteomes" id="UP001501371"/>
    </source>
</evidence>
<dbReference type="EMBL" id="BAAAKV010000204">
    <property type="protein sequence ID" value="GAA1204595.1"/>
    <property type="molecule type" value="Genomic_DNA"/>
</dbReference>
<name>A0ABN1VBY8_9ACTN</name>
<comment type="caution">
    <text evidence="1">The sequence shown here is derived from an EMBL/GenBank/DDBJ whole genome shotgun (WGS) entry which is preliminary data.</text>
</comment>
<accession>A0ABN1VBY8</accession>
<dbReference type="Proteomes" id="UP001501371">
    <property type="component" value="Unassembled WGS sequence"/>
</dbReference>
<evidence type="ECO:0000313" key="1">
    <source>
        <dbReference type="EMBL" id="GAA1204595.1"/>
    </source>
</evidence>
<organism evidence="1 2">
    <name type="scientific">Streptomyces hebeiensis</name>
    <dbReference type="NCBI Taxonomy" id="229486"/>
    <lineage>
        <taxon>Bacteria</taxon>
        <taxon>Bacillati</taxon>
        <taxon>Actinomycetota</taxon>
        <taxon>Actinomycetes</taxon>
        <taxon>Kitasatosporales</taxon>
        <taxon>Streptomycetaceae</taxon>
        <taxon>Streptomyces</taxon>
    </lineage>
</organism>
<sequence>MILKGNEGAVRDDIIDIAEGRAEFLEDQQVYKTPSGRTYGVESTGRTFPVSGPGLVEMDRNEYVALQAIAKVGGDMQKFADAYGRVPRLMENPKAIEKALAVYNGTWR</sequence>
<keyword evidence="2" id="KW-1185">Reference proteome</keyword>
<proteinExistence type="predicted"/>
<gene>
    <name evidence="1" type="ORF">GCM10009654_68910</name>
</gene>
<reference evidence="1 2" key="1">
    <citation type="journal article" date="2019" name="Int. J. Syst. Evol. Microbiol.">
        <title>The Global Catalogue of Microorganisms (GCM) 10K type strain sequencing project: providing services to taxonomists for standard genome sequencing and annotation.</title>
        <authorList>
            <consortium name="The Broad Institute Genomics Platform"/>
            <consortium name="The Broad Institute Genome Sequencing Center for Infectious Disease"/>
            <person name="Wu L."/>
            <person name="Ma J."/>
        </authorList>
    </citation>
    <scope>NUCLEOTIDE SEQUENCE [LARGE SCALE GENOMIC DNA]</scope>
    <source>
        <strain evidence="1 2">JCM 12696</strain>
    </source>
</reference>
<protein>
    <submittedName>
        <fullName evidence="1">Uncharacterized protein</fullName>
    </submittedName>
</protein>